<evidence type="ECO:0000259" key="2">
    <source>
        <dbReference type="Pfam" id="PF09413"/>
    </source>
</evidence>
<feature type="region of interest" description="Disordered" evidence="1">
    <location>
        <begin position="70"/>
        <end position="89"/>
    </location>
</feature>
<dbReference type="InterPro" id="IPR011322">
    <property type="entry name" value="N-reg_PII-like_a/b"/>
</dbReference>
<evidence type="ECO:0000313" key="4">
    <source>
        <dbReference type="Proteomes" id="UP000322214"/>
    </source>
</evidence>
<feature type="domain" description="DUF2007" evidence="2">
    <location>
        <begin position="7"/>
        <end position="71"/>
    </location>
</feature>
<proteinExistence type="predicted"/>
<dbReference type="KEGG" id="mff:MFFC18_13620"/>
<dbReference type="EMBL" id="CP042912">
    <property type="protein sequence ID" value="QEG21506.1"/>
    <property type="molecule type" value="Genomic_DNA"/>
</dbReference>
<dbReference type="Gene3D" id="3.30.70.790">
    <property type="entry name" value="UreE, C-terminal domain"/>
    <property type="match status" value="1"/>
</dbReference>
<protein>
    <recommendedName>
        <fullName evidence="2">DUF2007 domain-containing protein</fullName>
    </recommendedName>
</protein>
<name>A0A5B9PAI3_9BACT</name>
<dbReference type="AlphaFoldDB" id="A0A5B9PAI3"/>
<organism evidence="3 4">
    <name type="scientific">Mariniblastus fucicola</name>
    <dbReference type="NCBI Taxonomy" id="980251"/>
    <lineage>
        <taxon>Bacteria</taxon>
        <taxon>Pseudomonadati</taxon>
        <taxon>Planctomycetota</taxon>
        <taxon>Planctomycetia</taxon>
        <taxon>Pirellulales</taxon>
        <taxon>Pirellulaceae</taxon>
        <taxon>Mariniblastus</taxon>
    </lineage>
</organism>
<feature type="compositionally biased region" description="Polar residues" evidence="1">
    <location>
        <begin position="70"/>
        <end position="80"/>
    </location>
</feature>
<evidence type="ECO:0000256" key="1">
    <source>
        <dbReference type="SAM" id="MobiDB-lite"/>
    </source>
</evidence>
<dbReference type="STRING" id="980251.GCA_001642875_00335"/>
<reference evidence="3 4" key="1">
    <citation type="submission" date="2019-08" db="EMBL/GenBank/DDBJ databases">
        <title>Deep-cultivation of Planctomycetes and their phenomic and genomic characterization uncovers novel biology.</title>
        <authorList>
            <person name="Wiegand S."/>
            <person name="Jogler M."/>
            <person name="Boedeker C."/>
            <person name="Pinto D."/>
            <person name="Vollmers J."/>
            <person name="Rivas-Marin E."/>
            <person name="Kohn T."/>
            <person name="Peeters S.H."/>
            <person name="Heuer A."/>
            <person name="Rast P."/>
            <person name="Oberbeckmann S."/>
            <person name="Bunk B."/>
            <person name="Jeske O."/>
            <person name="Meyerdierks A."/>
            <person name="Storesund J.E."/>
            <person name="Kallscheuer N."/>
            <person name="Luecker S."/>
            <person name="Lage O.M."/>
            <person name="Pohl T."/>
            <person name="Merkel B.J."/>
            <person name="Hornburger P."/>
            <person name="Mueller R.-W."/>
            <person name="Bruemmer F."/>
            <person name="Labrenz M."/>
            <person name="Spormann A.M."/>
            <person name="Op den Camp H."/>
            <person name="Overmann J."/>
            <person name="Amann R."/>
            <person name="Jetten M.S.M."/>
            <person name="Mascher T."/>
            <person name="Medema M.H."/>
            <person name="Devos D.P."/>
            <person name="Kaster A.-K."/>
            <person name="Ovreas L."/>
            <person name="Rohde M."/>
            <person name="Galperin M.Y."/>
            <person name="Jogler C."/>
        </authorList>
    </citation>
    <scope>NUCLEOTIDE SEQUENCE [LARGE SCALE GENOMIC DNA]</scope>
    <source>
        <strain evidence="3 4">FC18</strain>
    </source>
</reference>
<evidence type="ECO:0000313" key="3">
    <source>
        <dbReference type="EMBL" id="QEG21506.1"/>
    </source>
</evidence>
<gene>
    <name evidence="3" type="ORF">MFFC18_13620</name>
</gene>
<dbReference type="Proteomes" id="UP000322214">
    <property type="component" value="Chromosome"/>
</dbReference>
<sequence length="145" mass="15774">MPNLSLVKVATYDDPIIAHLSRNRLETAGITAFLDGEHHIAMDWMIANAVGGVKLLVAADDAEQAAQILSESLSSENVSPTGPDRTDKLEREDCCPACGSGDTHRERLHRKLIFLSILLLGVPLPFVSRKIACSSCGHRWNGKQT</sequence>
<dbReference type="SUPFAM" id="SSF54913">
    <property type="entry name" value="GlnB-like"/>
    <property type="match status" value="1"/>
</dbReference>
<accession>A0A5B9PAI3</accession>
<dbReference type="InterPro" id="IPR018551">
    <property type="entry name" value="DUF2007"/>
</dbReference>
<keyword evidence="4" id="KW-1185">Reference proteome</keyword>
<dbReference type="RefSeq" id="WP_075083138.1">
    <property type="nucleotide sequence ID" value="NZ_CP042912.1"/>
</dbReference>
<dbReference type="Pfam" id="PF09413">
    <property type="entry name" value="DUF2007"/>
    <property type="match status" value="1"/>
</dbReference>